<keyword evidence="2" id="KW-1185">Reference proteome</keyword>
<dbReference type="RefSeq" id="WP_009129295.1">
    <property type="nucleotide sequence ID" value="NZ_JH992941.1"/>
</dbReference>
<dbReference type="EMBL" id="ADLF01000009">
    <property type="protein sequence ID" value="EKU90314.1"/>
    <property type="molecule type" value="Genomic_DNA"/>
</dbReference>
<name>K9DZ98_9BACE</name>
<reference evidence="1 2" key="1">
    <citation type="submission" date="2012-09" db="EMBL/GenBank/DDBJ databases">
        <title>The Genome Sequence of Bacteroides oleiciplenus YIT 12058.</title>
        <authorList>
            <consortium name="The Broad Institute Genome Sequencing Platform"/>
            <person name="Earl A."/>
            <person name="Ward D."/>
            <person name="Feldgarden M."/>
            <person name="Gevers D."/>
            <person name="Morotomi M."/>
            <person name="Walker B."/>
            <person name="Young S.K."/>
            <person name="Zeng Q."/>
            <person name="Gargeya S."/>
            <person name="Fitzgerald M."/>
            <person name="Haas B."/>
            <person name="Abouelleil A."/>
            <person name="Alvarado L."/>
            <person name="Arachchi H.M."/>
            <person name="Berlin A.M."/>
            <person name="Chapman S.B."/>
            <person name="Goldberg J."/>
            <person name="Griggs A."/>
            <person name="Gujja S."/>
            <person name="Hansen M."/>
            <person name="Howarth C."/>
            <person name="Imamovic A."/>
            <person name="Larimer J."/>
            <person name="McCowen C."/>
            <person name="Montmayeur A."/>
            <person name="Murphy C."/>
            <person name="Neiman D."/>
            <person name="Pearson M."/>
            <person name="Priest M."/>
            <person name="Roberts A."/>
            <person name="Saif S."/>
            <person name="Shea T."/>
            <person name="Sisk P."/>
            <person name="Sykes S."/>
            <person name="Wortman J."/>
            <person name="Nusbaum C."/>
            <person name="Birren B."/>
        </authorList>
    </citation>
    <scope>NUCLEOTIDE SEQUENCE [LARGE SCALE GENOMIC DNA]</scope>
    <source>
        <strain evidence="1 2">YIT 12058</strain>
    </source>
</reference>
<dbReference type="PATRIC" id="fig|742727.4.peg.1759"/>
<dbReference type="STRING" id="742727.HMPREF9447_01732"/>
<gene>
    <name evidence="1" type="ORF">HMPREF9447_01732</name>
</gene>
<proteinExistence type="predicted"/>
<evidence type="ECO:0000313" key="2">
    <source>
        <dbReference type="Proteomes" id="UP000009872"/>
    </source>
</evidence>
<dbReference type="Proteomes" id="UP000009872">
    <property type="component" value="Unassembled WGS sequence"/>
</dbReference>
<accession>K9DZ98</accession>
<protein>
    <submittedName>
        <fullName evidence="1">Uncharacterized protein</fullName>
    </submittedName>
</protein>
<dbReference type="eggNOG" id="ENOG5030MNN">
    <property type="taxonomic scope" value="Bacteria"/>
</dbReference>
<dbReference type="AlphaFoldDB" id="K9DZ98"/>
<comment type="caution">
    <text evidence="1">The sequence shown here is derived from an EMBL/GenBank/DDBJ whole genome shotgun (WGS) entry which is preliminary data.</text>
</comment>
<organism evidence="1 2">
    <name type="scientific">Bacteroides oleiciplenus YIT 12058</name>
    <dbReference type="NCBI Taxonomy" id="742727"/>
    <lineage>
        <taxon>Bacteria</taxon>
        <taxon>Pseudomonadati</taxon>
        <taxon>Bacteroidota</taxon>
        <taxon>Bacteroidia</taxon>
        <taxon>Bacteroidales</taxon>
        <taxon>Bacteroidaceae</taxon>
        <taxon>Bacteroides</taxon>
    </lineage>
</organism>
<dbReference type="HOGENOM" id="CLU_2785276_0_0_10"/>
<evidence type="ECO:0000313" key="1">
    <source>
        <dbReference type="EMBL" id="EKU90314.1"/>
    </source>
</evidence>
<sequence length="68" mass="7831">MDRKLTEKEVAFLQELRELMANHNALLSVENDKVCIDVAYDEDSQESILLPTDITAFYDLDELILKNS</sequence>